<organism evidence="1 2">
    <name type="scientific">Smallanthus sonchifolius</name>
    <dbReference type="NCBI Taxonomy" id="185202"/>
    <lineage>
        <taxon>Eukaryota</taxon>
        <taxon>Viridiplantae</taxon>
        <taxon>Streptophyta</taxon>
        <taxon>Embryophyta</taxon>
        <taxon>Tracheophyta</taxon>
        <taxon>Spermatophyta</taxon>
        <taxon>Magnoliopsida</taxon>
        <taxon>eudicotyledons</taxon>
        <taxon>Gunneridae</taxon>
        <taxon>Pentapetalae</taxon>
        <taxon>asterids</taxon>
        <taxon>campanulids</taxon>
        <taxon>Asterales</taxon>
        <taxon>Asteraceae</taxon>
        <taxon>Asteroideae</taxon>
        <taxon>Heliantheae alliance</taxon>
        <taxon>Millerieae</taxon>
        <taxon>Smallanthus</taxon>
    </lineage>
</organism>
<accession>A0ACB9HMX1</accession>
<protein>
    <submittedName>
        <fullName evidence="1">Uncharacterized protein</fullName>
    </submittedName>
</protein>
<keyword evidence="2" id="KW-1185">Reference proteome</keyword>
<sequence length="77" mass="8584">MIVRNTLITFYPHRLAPGQAASCRFPSGAQEPSETEVYYSYALKPLNVCVRALKPVLRYVMPMEHGDLDSKGVLASQ</sequence>
<dbReference type="EMBL" id="CM042029">
    <property type="protein sequence ID" value="KAI3796197.1"/>
    <property type="molecule type" value="Genomic_DNA"/>
</dbReference>
<name>A0ACB9HMX1_9ASTR</name>
<evidence type="ECO:0000313" key="2">
    <source>
        <dbReference type="Proteomes" id="UP001056120"/>
    </source>
</evidence>
<dbReference type="Proteomes" id="UP001056120">
    <property type="component" value="Linkage Group LG12"/>
</dbReference>
<comment type="caution">
    <text evidence="1">The sequence shown here is derived from an EMBL/GenBank/DDBJ whole genome shotgun (WGS) entry which is preliminary data.</text>
</comment>
<reference evidence="1 2" key="2">
    <citation type="journal article" date="2022" name="Mol. Ecol. Resour.">
        <title>The genomes of chicory, endive, great burdock and yacon provide insights into Asteraceae paleo-polyploidization history and plant inulin production.</title>
        <authorList>
            <person name="Fan W."/>
            <person name="Wang S."/>
            <person name="Wang H."/>
            <person name="Wang A."/>
            <person name="Jiang F."/>
            <person name="Liu H."/>
            <person name="Zhao H."/>
            <person name="Xu D."/>
            <person name="Zhang Y."/>
        </authorList>
    </citation>
    <scope>NUCLEOTIDE SEQUENCE [LARGE SCALE GENOMIC DNA]</scope>
    <source>
        <strain evidence="2">cv. Yunnan</strain>
        <tissue evidence="1">Leaves</tissue>
    </source>
</reference>
<reference evidence="2" key="1">
    <citation type="journal article" date="2022" name="Mol. Ecol. Resour.">
        <title>The genomes of chicory, endive, great burdock and yacon provide insights into Asteraceae palaeo-polyploidization history and plant inulin production.</title>
        <authorList>
            <person name="Fan W."/>
            <person name="Wang S."/>
            <person name="Wang H."/>
            <person name="Wang A."/>
            <person name="Jiang F."/>
            <person name="Liu H."/>
            <person name="Zhao H."/>
            <person name="Xu D."/>
            <person name="Zhang Y."/>
        </authorList>
    </citation>
    <scope>NUCLEOTIDE SEQUENCE [LARGE SCALE GENOMIC DNA]</scope>
    <source>
        <strain evidence="2">cv. Yunnan</strain>
    </source>
</reference>
<evidence type="ECO:0000313" key="1">
    <source>
        <dbReference type="EMBL" id="KAI3796197.1"/>
    </source>
</evidence>
<proteinExistence type="predicted"/>
<gene>
    <name evidence="1" type="ORF">L1987_38862</name>
</gene>